<evidence type="ECO:0000313" key="3">
    <source>
        <dbReference type="Proteomes" id="UP000192760"/>
    </source>
</evidence>
<sequence>MSIGRLPPAVSIGRLPPAVSIGRLPPAVSIAHVYGARSPPPARPGDRRRRPSHRVATGTRRTRARRRR</sequence>
<dbReference type="AlphaFoldDB" id="A0A1X0FV92"/>
<protein>
    <submittedName>
        <fullName evidence="2">Uncharacterized protein</fullName>
    </submittedName>
</protein>
<proteinExistence type="predicted"/>
<feature type="region of interest" description="Disordered" evidence="1">
    <location>
        <begin position="33"/>
        <end position="68"/>
    </location>
</feature>
<name>A0A1X0FV92_MYCNT</name>
<evidence type="ECO:0000313" key="2">
    <source>
        <dbReference type="EMBL" id="ORB05672.1"/>
    </source>
</evidence>
<organism evidence="2 3">
    <name type="scientific">Mycobacterium mantenii</name>
    <dbReference type="NCBI Taxonomy" id="560555"/>
    <lineage>
        <taxon>Bacteria</taxon>
        <taxon>Bacillati</taxon>
        <taxon>Actinomycetota</taxon>
        <taxon>Actinomycetes</taxon>
        <taxon>Mycobacteriales</taxon>
        <taxon>Mycobacteriaceae</taxon>
        <taxon>Mycobacterium</taxon>
        <taxon>Mycobacterium avium complex (MAC)</taxon>
    </lineage>
</organism>
<accession>A0A1X0FV92</accession>
<evidence type="ECO:0000256" key="1">
    <source>
        <dbReference type="SAM" id="MobiDB-lite"/>
    </source>
</evidence>
<dbReference type="Proteomes" id="UP000192760">
    <property type="component" value="Unassembled WGS sequence"/>
</dbReference>
<dbReference type="STRING" id="560555.BST30_13575"/>
<comment type="caution">
    <text evidence="2">The sequence shown here is derived from an EMBL/GenBank/DDBJ whole genome shotgun (WGS) entry which is preliminary data.</text>
</comment>
<gene>
    <name evidence="2" type="ORF">BST30_13575</name>
</gene>
<reference evidence="2 3" key="1">
    <citation type="submission" date="2017-02" db="EMBL/GenBank/DDBJ databases">
        <title>The new phylogeny of genus Mycobacterium.</title>
        <authorList>
            <person name="Tortoli E."/>
            <person name="Trovato A."/>
            <person name="Cirillo D.M."/>
        </authorList>
    </citation>
    <scope>NUCLEOTIDE SEQUENCE [LARGE SCALE GENOMIC DNA]</scope>
    <source>
        <strain evidence="2 3">DSM 45255</strain>
    </source>
</reference>
<dbReference type="EMBL" id="MVHW01000013">
    <property type="protein sequence ID" value="ORB05672.1"/>
    <property type="molecule type" value="Genomic_DNA"/>
</dbReference>